<reference evidence="1" key="1">
    <citation type="submission" date="2021-07" db="EMBL/GenBank/DDBJ databases">
        <authorList>
            <person name="Branca A.L. A."/>
        </authorList>
    </citation>
    <scope>NUCLEOTIDE SEQUENCE</scope>
</reference>
<evidence type="ECO:0000313" key="2">
    <source>
        <dbReference type="Proteomes" id="UP001152646"/>
    </source>
</evidence>
<dbReference type="OrthoDB" id="3938867at2759"/>
<dbReference type="AlphaFoldDB" id="A0A9W4J390"/>
<proteinExistence type="predicted"/>
<comment type="caution">
    <text evidence="1">The sequence shown here is derived from an EMBL/GenBank/DDBJ whole genome shotgun (WGS) entry which is preliminary data.</text>
</comment>
<dbReference type="InterPro" id="IPR036047">
    <property type="entry name" value="F-box-like_dom_sf"/>
</dbReference>
<evidence type="ECO:0008006" key="3">
    <source>
        <dbReference type="Google" id="ProtNLM"/>
    </source>
</evidence>
<organism evidence="1 2">
    <name type="scientific">Penicillium salamii</name>
    <dbReference type="NCBI Taxonomy" id="1612424"/>
    <lineage>
        <taxon>Eukaryota</taxon>
        <taxon>Fungi</taxon>
        <taxon>Dikarya</taxon>
        <taxon>Ascomycota</taxon>
        <taxon>Pezizomycotina</taxon>
        <taxon>Eurotiomycetes</taxon>
        <taxon>Eurotiomycetidae</taxon>
        <taxon>Eurotiales</taxon>
        <taxon>Aspergillaceae</taxon>
        <taxon>Penicillium</taxon>
    </lineage>
</organism>
<sequence>MVDGICSYQPTISLRICPKEHIASPDMALPKENWTVKHYIHFMAPKITLQETHHTFLTCVLVDTIIQYKDVILAFGREWIPPVTLELLVHSGHGGAANRNTYLSPPGWLSEEWTGQPILLLEFGTLSHQSGEPPGASPRDTLTFRSLRYRSLKRPWQRLIGLVNFFEAAASRRAASPFIGILPPDVYERVINFVDYETWKTCLSVCRVLRACCLRKHRLIESKAIIGGPFERQQNPHSRPHISFIFEDLKKGEVRSMTQVLRCQRTEELEGNWMPIVGSKRKALMTNVNVQFKPAHPVQVKGAVN</sequence>
<dbReference type="Proteomes" id="UP001152646">
    <property type="component" value="Unassembled WGS sequence"/>
</dbReference>
<accession>A0A9W4J390</accession>
<evidence type="ECO:0000313" key="1">
    <source>
        <dbReference type="EMBL" id="CAG8366927.1"/>
    </source>
</evidence>
<name>A0A9W4J390_9EURO</name>
<dbReference type="EMBL" id="CAJVPA010000177">
    <property type="protein sequence ID" value="CAG8366927.1"/>
    <property type="molecule type" value="Genomic_DNA"/>
</dbReference>
<protein>
    <recommendedName>
        <fullName evidence="3">F-box domain-containing protein</fullName>
    </recommendedName>
</protein>
<gene>
    <name evidence="1" type="ORF">PSALAMII_LOCUS4487</name>
</gene>
<dbReference type="SUPFAM" id="SSF81383">
    <property type="entry name" value="F-box domain"/>
    <property type="match status" value="1"/>
</dbReference>